<dbReference type="Proteomes" id="UP001065593">
    <property type="component" value="Unassembled WGS sequence"/>
</dbReference>
<evidence type="ECO:0008006" key="3">
    <source>
        <dbReference type="Google" id="ProtNLM"/>
    </source>
</evidence>
<name>A0ABQ5NJK3_9BACI</name>
<dbReference type="RefSeq" id="WP_264988309.1">
    <property type="nucleotide sequence ID" value="NZ_BRZA01000002.1"/>
</dbReference>
<evidence type="ECO:0000313" key="1">
    <source>
        <dbReference type="EMBL" id="GLC88546.1"/>
    </source>
</evidence>
<dbReference type="EMBL" id="BRZA01000002">
    <property type="protein sequence ID" value="GLC88546.1"/>
    <property type="molecule type" value="Genomic_DNA"/>
</dbReference>
<sequence length="135" mass="14963">MGCSSNAISGKKPPSVQLEIGGKTYPTTLGTYCWKSGCVDTAGPIEILRDKETIKVQSGETVGIVMDYQPQPSKVYLEEVRENQETVEITVTANQFTAPTQQGIYYYSYGVWWLSDEDGHMSNGDAFYVFALEVQ</sequence>
<accession>A0ABQ5NJK3</accession>
<comment type="caution">
    <text evidence="1">The sequence shown here is derived from an EMBL/GenBank/DDBJ whole genome shotgun (WGS) entry which is preliminary data.</text>
</comment>
<evidence type="ECO:0000313" key="2">
    <source>
        <dbReference type="Proteomes" id="UP001065593"/>
    </source>
</evidence>
<protein>
    <recommendedName>
        <fullName evidence="3">Lipoprotein</fullName>
    </recommendedName>
</protein>
<proteinExistence type="predicted"/>
<keyword evidence="2" id="KW-1185">Reference proteome</keyword>
<organism evidence="1 2">
    <name type="scientific">Lysinibacillus piscis</name>
    <dbReference type="NCBI Taxonomy" id="2518931"/>
    <lineage>
        <taxon>Bacteria</taxon>
        <taxon>Bacillati</taxon>
        <taxon>Bacillota</taxon>
        <taxon>Bacilli</taxon>
        <taxon>Bacillales</taxon>
        <taxon>Bacillaceae</taxon>
        <taxon>Lysinibacillus</taxon>
    </lineage>
</organism>
<gene>
    <name evidence="1" type="ORF">LYSBPC_16730</name>
</gene>
<reference evidence="1" key="1">
    <citation type="submission" date="2022-08" db="EMBL/GenBank/DDBJ databases">
        <title>Draft genome sequence of Lysinibacillus sp. strain KH24.</title>
        <authorList>
            <person name="Kanbe H."/>
            <person name="Itoh H."/>
        </authorList>
    </citation>
    <scope>NUCLEOTIDE SEQUENCE</scope>
    <source>
        <strain evidence="1">KH24</strain>
    </source>
</reference>